<feature type="domain" description="HAT C-terminal dimerisation" evidence="2">
    <location>
        <begin position="423"/>
        <end position="483"/>
    </location>
</feature>
<dbReference type="OrthoDB" id="10060990at2759"/>
<gene>
    <name evidence="3" type="ORF">HOLleu_01942</name>
</gene>
<dbReference type="Pfam" id="PF05699">
    <property type="entry name" value="Dimer_Tnp_hAT"/>
    <property type="match status" value="1"/>
</dbReference>
<comment type="caution">
    <text evidence="3">The sequence shown here is derived from an EMBL/GenBank/DDBJ whole genome shotgun (WGS) entry which is preliminary data.</text>
</comment>
<sequence>MDDATTGRICKLFDIAYSLAYMKRPFSQFPMAINVEKKHEVDLGHSYANPMACASFTLEIDSCMRDELKQDLSGQYFCLSFDGSTDKAAHEKEVVTVRFVSNQGTIEERILSVQHITFADAASITECIRASCGRYDLDIAKNLVAASADGASVNFGAINGVIDKHLMRVYYFYEKSKKRFRELKMVGDRMNGKVVKPPRACGTRWVAHRLATLKAMETNYPAIIMHMEDQASGERRDINSTEVERVKGYLNKIKTVQFVYHSAIYRSLEVEAALAQISTLKNFSDEEMTTGADVAIEDTADGTTVKYQGVVLSTGKSSFQQATSAFLKAPRSALGSIHECLGNRFKDFVESEVLGAMSIIDPANWPHEREILHAYGQEEMQVLLDHFDQLLVANECDIKSVLPEWQKLTLDVRRNHTQLQYDNLWQHILTEKADRYSNVIHVIKIILCIPIKSAHVERIFSAVKRILGDRRLTLNAATMEALVRISMEGVDPVNFNPLPVVKRWRVSGCYIRRPNIKPYGPRKEHANTTKDTNDLGADIVDLESDDDSSLLVGGECDSGEEWSDDDGGPPAHVLGEASSEE</sequence>
<dbReference type="Proteomes" id="UP001152320">
    <property type="component" value="Chromosome 1"/>
</dbReference>
<dbReference type="InterPro" id="IPR008906">
    <property type="entry name" value="HATC_C_dom"/>
</dbReference>
<dbReference type="EMBL" id="JAIZAY010000001">
    <property type="protein sequence ID" value="KAJ8049263.1"/>
    <property type="molecule type" value="Genomic_DNA"/>
</dbReference>
<feature type="compositionally biased region" description="Basic and acidic residues" evidence="1">
    <location>
        <begin position="521"/>
        <end position="533"/>
    </location>
</feature>
<accession>A0A9Q1CPZ5</accession>
<evidence type="ECO:0000313" key="4">
    <source>
        <dbReference type="Proteomes" id="UP001152320"/>
    </source>
</evidence>
<evidence type="ECO:0000256" key="1">
    <source>
        <dbReference type="SAM" id="MobiDB-lite"/>
    </source>
</evidence>
<dbReference type="PANTHER" id="PTHR46880:SF9">
    <property type="entry name" value="ZINC FINGER PROTEIN 862"/>
    <property type="match status" value="1"/>
</dbReference>
<dbReference type="SUPFAM" id="SSF53098">
    <property type="entry name" value="Ribonuclease H-like"/>
    <property type="match status" value="1"/>
</dbReference>
<feature type="region of interest" description="Disordered" evidence="1">
    <location>
        <begin position="520"/>
        <end position="581"/>
    </location>
</feature>
<evidence type="ECO:0000259" key="2">
    <source>
        <dbReference type="Pfam" id="PF05699"/>
    </source>
</evidence>
<evidence type="ECO:0000313" key="3">
    <source>
        <dbReference type="EMBL" id="KAJ8049263.1"/>
    </source>
</evidence>
<dbReference type="InterPro" id="IPR012337">
    <property type="entry name" value="RNaseH-like_sf"/>
</dbReference>
<proteinExistence type="predicted"/>
<keyword evidence="4" id="KW-1185">Reference proteome</keyword>
<feature type="compositionally biased region" description="Acidic residues" evidence="1">
    <location>
        <begin position="557"/>
        <end position="567"/>
    </location>
</feature>
<dbReference type="PANTHER" id="PTHR46880">
    <property type="entry name" value="RAS-ASSOCIATING DOMAIN-CONTAINING PROTEIN"/>
    <property type="match status" value="1"/>
</dbReference>
<name>A0A9Q1CPZ5_HOLLE</name>
<reference evidence="3" key="1">
    <citation type="submission" date="2021-10" db="EMBL/GenBank/DDBJ databases">
        <title>Tropical sea cucumber genome reveals ecological adaptation and Cuvierian tubules defense mechanism.</title>
        <authorList>
            <person name="Chen T."/>
        </authorList>
    </citation>
    <scope>NUCLEOTIDE SEQUENCE</scope>
    <source>
        <strain evidence="3">Nanhai2018</strain>
        <tissue evidence="3">Muscle</tissue>
    </source>
</reference>
<dbReference type="AlphaFoldDB" id="A0A9Q1CPZ5"/>
<organism evidence="3 4">
    <name type="scientific">Holothuria leucospilota</name>
    <name type="common">Black long sea cucumber</name>
    <name type="synonym">Mertensiothuria leucospilota</name>
    <dbReference type="NCBI Taxonomy" id="206669"/>
    <lineage>
        <taxon>Eukaryota</taxon>
        <taxon>Metazoa</taxon>
        <taxon>Echinodermata</taxon>
        <taxon>Eleutherozoa</taxon>
        <taxon>Echinozoa</taxon>
        <taxon>Holothuroidea</taxon>
        <taxon>Aspidochirotacea</taxon>
        <taxon>Aspidochirotida</taxon>
        <taxon>Holothuriidae</taxon>
        <taxon>Holothuria</taxon>
    </lineage>
</organism>
<dbReference type="GO" id="GO:0046983">
    <property type="term" value="F:protein dimerization activity"/>
    <property type="evidence" value="ECO:0007669"/>
    <property type="project" value="InterPro"/>
</dbReference>
<protein>
    <recommendedName>
        <fullName evidence="2">HAT C-terminal dimerisation domain-containing protein</fullName>
    </recommendedName>
</protein>